<dbReference type="GO" id="GO:0006355">
    <property type="term" value="P:regulation of DNA-templated transcription"/>
    <property type="evidence" value="ECO:0007669"/>
    <property type="project" value="InterPro"/>
</dbReference>
<reference evidence="1" key="2">
    <citation type="submission" date="2020-09" db="EMBL/GenBank/DDBJ databases">
        <authorList>
            <person name="Sun Q."/>
            <person name="Zhou Y."/>
        </authorList>
    </citation>
    <scope>NUCLEOTIDE SEQUENCE</scope>
    <source>
        <strain evidence="1">CGMCC 4.3508</strain>
    </source>
</reference>
<sequence>MPAHRHPRAVTVCGLRFEHEPWRYHMVPSGMAGLNVRFTDEELEALRQRAEREGRSMQQFAHDAVITAINEHSRLFNEAADHVLAASKELNRRLA</sequence>
<accession>A0A917VWN7</accession>
<dbReference type="EMBL" id="BMMH01000008">
    <property type="protein sequence ID" value="GGL22113.1"/>
    <property type="molecule type" value="Genomic_DNA"/>
</dbReference>
<dbReference type="Proteomes" id="UP000638263">
    <property type="component" value="Unassembled WGS sequence"/>
</dbReference>
<keyword evidence="2" id="KW-1185">Reference proteome</keyword>
<comment type="caution">
    <text evidence="1">The sequence shown here is derived from an EMBL/GenBank/DDBJ whole genome shotgun (WGS) entry which is preliminary data.</text>
</comment>
<proteinExistence type="predicted"/>
<name>A0A917VWN7_9NOCA</name>
<protein>
    <recommendedName>
        <fullName evidence="3">Arc-like DNA binding domain-containing protein</fullName>
    </recommendedName>
</protein>
<dbReference type="AlphaFoldDB" id="A0A917VWN7"/>
<evidence type="ECO:0008006" key="3">
    <source>
        <dbReference type="Google" id="ProtNLM"/>
    </source>
</evidence>
<gene>
    <name evidence="1" type="ORF">GCM10011588_41380</name>
</gene>
<dbReference type="SUPFAM" id="SSF47598">
    <property type="entry name" value="Ribbon-helix-helix"/>
    <property type="match status" value="1"/>
</dbReference>
<dbReference type="InterPro" id="IPR010985">
    <property type="entry name" value="Ribbon_hlx_hlx"/>
</dbReference>
<evidence type="ECO:0000313" key="1">
    <source>
        <dbReference type="EMBL" id="GGL22113.1"/>
    </source>
</evidence>
<reference evidence="1" key="1">
    <citation type="journal article" date="2014" name="Int. J. Syst. Evol. Microbiol.">
        <title>Complete genome sequence of Corynebacterium casei LMG S-19264T (=DSM 44701T), isolated from a smear-ripened cheese.</title>
        <authorList>
            <consortium name="US DOE Joint Genome Institute (JGI-PGF)"/>
            <person name="Walter F."/>
            <person name="Albersmeier A."/>
            <person name="Kalinowski J."/>
            <person name="Ruckert C."/>
        </authorList>
    </citation>
    <scope>NUCLEOTIDE SEQUENCE</scope>
    <source>
        <strain evidence="1">CGMCC 4.3508</strain>
    </source>
</reference>
<evidence type="ECO:0000313" key="2">
    <source>
        <dbReference type="Proteomes" id="UP000638263"/>
    </source>
</evidence>
<organism evidence="1 2">
    <name type="scientific">Nocardia jinanensis</name>
    <dbReference type="NCBI Taxonomy" id="382504"/>
    <lineage>
        <taxon>Bacteria</taxon>
        <taxon>Bacillati</taxon>
        <taxon>Actinomycetota</taxon>
        <taxon>Actinomycetes</taxon>
        <taxon>Mycobacteriales</taxon>
        <taxon>Nocardiaceae</taxon>
        <taxon>Nocardia</taxon>
    </lineage>
</organism>